<dbReference type="SUPFAM" id="SSF53901">
    <property type="entry name" value="Thiolase-like"/>
    <property type="match status" value="2"/>
</dbReference>
<evidence type="ECO:0000313" key="10">
    <source>
        <dbReference type="EMBL" id="KEK21012.1"/>
    </source>
</evidence>
<evidence type="ECO:0000256" key="3">
    <source>
        <dbReference type="ARBA" id="ARBA00022679"/>
    </source>
</evidence>
<keyword evidence="11" id="KW-1185">Reference proteome</keyword>
<dbReference type="Pfam" id="PF00108">
    <property type="entry name" value="Thiolase_N"/>
    <property type="match status" value="1"/>
</dbReference>
<feature type="active site" description="Proton acceptor" evidence="6">
    <location>
        <position position="347"/>
    </location>
</feature>
<dbReference type="InterPro" id="IPR016039">
    <property type="entry name" value="Thiolase-like"/>
</dbReference>
<dbReference type="Gene3D" id="3.40.47.10">
    <property type="match status" value="2"/>
</dbReference>
<evidence type="ECO:0000313" key="11">
    <source>
        <dbReference type="Proteomes" id="UP000027822"/>
    </source>
</evidence>
<dbReference type="GO" id="GO:0003985">
    <property type="term" value="F:acetyl-CoA C-acetyltransferase activity"/>
    <property type="evidence" value="ECO:0007669"/>
    <property type="project" value="UniProtKB-EC"/>
</dbReference>
<dbReference type="InterPro" id="IPR020617">
    <property type="entry name" value="Thiolase_C"/>
</dbReference>
<evidence type="ECO:0000259" key="9">
    <source>
        <dbReference type="Pfam" id="PF02803"/>
    </source>
</evidence>
<dbReference type="AlphaFoldDB" id="A0A073K3I7"/>
<comment type="caution">
    <text evidence="10">The sequence shown here is derived from an EMBL/GenBank/DDBJ whole genome shotgun (WGS) entry which is preliminary data.</text>
</comment>
<dbReference type="PROSITE" id="PS00099">
    <property type="entry name" value="THIOLASE_3"/>
    <property type="match status" value="1"/>
</dbReference>
<dbReference type="EMBL" id="JOTN01000002">
    <property type="protein sequence ID" value="KEK21012.1"/>
    <property type="molecule type" value="Genomic_DNA"/>
</dbReference>
<protein>
    <recommendedName>
        <fullName evidence="2">acetyl-CoA C-acetyltransferase</fullName>
        <ecNumber evidence="2">2.3.1.9</ecNumber>
    </recommendedName>
    <alternativeName>
        <fullName evidence="5">Acetoacetyl-CoA thiolase</fullName>
    </alternativeName>
</protein>
<dbReference type="eggNOG" id="COG0183">
    <property type="taxonomic scope" value="Bacteria"/>
</dbReference>
<feature type="active site" description="Acyl-thioester intermediate" evidence="6">
    <location>
        <position position="88"/>
    </location>
</feature>
<evidence type="ECO:0000256" key="6">
    <source>
        <dbReference type="PIRSR" id="PIRSR000429-1"/>
    </source>
</evidence>
<accession>A0A073K3I7</accession>
<keyword evidence="4 7" id="KW-0012">Acyltransferase</keyword>
<feature type="domain" description="Thiolase N-terminal" evidence="8">
    <location>
        <begin position="4"/>
        <end position="261"/>
    </location>
</feature>
<dbReference type="EC" id="2.3.1.9" evidence="2"/>
<dbReference type="OrthoDB" id="9764892at2"/>
<dbReference type="FunFam" id="3.40.47.10:FF:000010">
    <property type="entry name" value="Acetyl-CoA acetyltransferase (Thiolase)"/>
    <property type="match status" value="1"/>
</dbReference>
<dbReference type="RefSeq" id="WP_034635891.1">
    <property type="nucleotide sequence ID" value="NZ_CBCSJC010000001.1"/>
</dbReference>
<feature type="domain" description="Thiolase C-terminal" evidence="9">
    <location>
        <begin position="268"/>
        <end position="389"/>
    </location>
</feature>
<evidence type="ECO:0000256" key="5">
    <source>
        <dbReference type="ARBA" id="ARBA00030755"/>
    </source>
</evidence>
<gene>
    <name evidence="10" type="ORF">BAMA_09470</name>
</gene>
<dbReference type="NCBIfam" id="TIGR01930">
    <property type="entry name" value="AcCoA-C-Actrans"/>
    <property type="match status" value="1"/>
</dbReference>
<proteinExistence type="inferred from homology"/>
<evidence type="ECO:0000259" key="8">
    <source>
        <dbReference type="Pfam" id="PF00108"/>
    </source>
</evidence>
<dbReference type="Proteomes" id="UP000027822">
    <property type="component" value="Unassembled WGS sequence"/>
</dbReference>
<dbReference type="InterPro" id="IPR020616">
    <property type="entry name" value="Thiolase_N"/>
</dbReference>
<dbReference type="PANTHER" id="PTHR18919:SF107">
    <property type="entry name" value="ACETYL-COA ACETYLTRANSFERASE, CYTOSOLIC"/>
    <property type="match status" value="1"/>
</dbReference>
<evidence type="ECO:0000256" key="1">
    <source>
        <dbReference type="ARBA" id="ARBA00010982"/>
    </source>
</evidence>
<evidence type="ECO:0000256" key="4">
    <source>
        <dbReference type="ARBA" id="ARBA00023315"/>
    </source>
</evidence>
<evidence type="ECO:0000256" key="2">
    <source>
        <dbReference type="ARBA" id="ARBA00012705"/>
    </source>
</evidence>
<organism evidence="10 11">
    <name type="scientific">Bacillus manliponensis</name>
    <dbReference type="NCBI Taxonomy" id="574376"/>
    <lineage>
        <taxon>Bacteria</taxon>
        <taxon>Bacillati</taxon>
        <taxon>Bacillota</taxon>
        <taxon>Bacilli</taxon>
        <taxon>Bacillales</taxon>
        <taxon>Bacillaceae</taxon>
        <taxon>Bacillus</taxon>
        <taxon>Bacillus cereus group</taxon>
    </lineage>
</organism>
<dbReference type="PIRSF" id="PIRSF000429">
    <property type="entry name" value="Ac-CoA_Ac_transf"/>
    <property type="match status" value="1"/>
</dbReference>
<dbReference type="InterPro" id="IPR020610">
    <property type="entry name" value="Thiolase_AS"/>
</dbReference>
<dbReference type="STRING" id="574376.BAMA_09470"/>
<sequence length="391" mass="41961">MRNVVITAAVRSPIGTFGGALKNVTPVQLAVPVLQEAVKRGGVDPSEVDEVILGHCIQRTDEANTARTAALAAGFPDTVTGYTIQRQCSSGMQAIMSAAMQIQLGVSDIVVAGGVEAMSSSPYALKQHRWGQRMQHGEIRDMVWEVLEDPIHHIMMGETAENLAEQYEISREEQDEVALRSHQRALQAIEAGYFDEQIVPITIKERKKEVVFSKDEHPRAEVTLEKLAGLKAAFRKGGTVTAGNASGINDGSAMLVLMSEEMAKEKGLQPLARIVGYSVAGVDPKVMGIGPAPAIRKGLEKVNWSVEDADLLEINEAFAAQYLAVEKELGLDREKVNVNGSGVGLGHPIGCTGARITVSLIHELRRRKLEKGIASLCVGGGIGVALFIEAL</sequence>
<dbReference type="Pfam" id="PF02803">
    <property type="entry name" value="Thiolase_C"/>
    <property type="match status" value="1"/>
</dbReference>
<dbReference type="PANTHER" id="PTHR18919">
    <property type="entry name" value="ACETYL-COA C-ACYLTRANSFERASE"/>
    <property type="match status" value="1"/>
</dbReference>
<dbReference type="InterPro" id="IPR002155">
    <property type="entry name" value="Thiolase"/>
</dbReference>
<comment type="similarity">
    <text evidence="1 7">Belongs to the thiolase-like superfamily. Thiolase family.</text>
</comment>
<feature type="active site" description="Proton acceptor" evidence="6">
    <location>
        <position position="377"/>
    </location>
</feature>
<name>A0A073K3I7_9BACI</name>
<evidence type="ECO:0000256" key="7">
    <source>
        <dbReference type="RuleBase" id="RU003557"/>
    </source>
</evidence>
<dbReference type="CDD" id="cd00751">
    <property type="entry name" value="thiolase"/>
    <property type="match status" value="1"/>
</dbReference>
<reference evidence="10 11" key="1">
    <citation type="submission" date="2014-06" db="EMBL/GenBank/DDBJ databases">
        <title>Draft genome sequence of Bacillus manliponensis JCM 15802 (MCCC 1A00708).</title>
        <authorList>
            <person name="Lai Q."/>
            <person name="Liu Y."/>
            <person name="Shao Z."/>
        </authorList>
    </citation>
    <scope>NUCLEOTIDE SEQUENCE [LARGE SCALE GENOMIC DNA]</scope>
    <source>
        <strain evidence="10 11">JCM 15802</strain>
    </source>
</reference>
<keyword evidence="3 7" id="KW-0808">Transferase</keyword>